<evidence type="ECO:0000256" key="4">
    <source>
        <dbReference type="ARBA" id="ARBA00023136"/>
    </source>
</evidence>
<evidence type="ECO:0000256" key="3">
    <source>
        <dbReference type="ARBA" id="ARBA00022989"/>
    </source>
</evidence>
<evidence type="ECO:0000256" key="1">
    <source>
        <dbReference type="ARBA" id="ARBA00004141"/>
    </source>
</evidence>
<evidence type="ECO:0000256" key="2">
    <source>
        <dbReference type="ARBA" id="ARBA00022692"/>
    </source>
</evidence>
<dbReference type="PANTHER" id="PTHR31247">
    <property type="entry name" value="TRANSMEMBRANE PROTEIN 198 FAMILY MEMBER"/>
    <property type="match status" value="1"/>
</dbReference>
<dbReference type="Proteomes" id="UP000237350">
    <property type="component" value="Unassembled WGS sequence"/>
</dbReference>
<reference evidence="8" key="1">
    <citation type="submission" date="2015-12" db="EMBL/GenBank/DDBJ databases">
        <authorList>
            <person name="Lodha T.D."/>
            <person name="Chintalapati S."/>
            <person name="Chintalapati V.R."/>
            <person name="Sravanthi T."/>
        </authorList>
    </citation>
    <scope>NUCLEOTIDE SEQUENCE [LARGE SCALE GENOMIC DNA]</scope>
    <source>
        <strain evidence="8">JC133</strain>
    </source>
</reference>
<evidence type="ECO:0000259" key="6">
    <source>
        <dbReference type="Pfam" id="PF13886"/>
    </source>
</evidence>
<feature type="transmembrane region" description="Helical" evidence="5">
    <location>
        <begin position="98"/>
        <end position="119"/>
    </location>
</feature>
<keyword evidence="4 5" id="KW-0472">Membrane</keyword>
<dbReference type="InterPro" id="IPR040236">
    <property type="entry name" value="TMEM198"/>
</dbReference>
<dbReference type="EMBL" id="LPWH01000050">
    <property type="protein sequence ID" value="POR04067.1"/>
    <property type="molecule type" value="Genomic_DNA"/>
</dbReference>
<protein>
    <recommendedName>
        <fullName evidence="6">TM7S3/TM198-like domain-containing protein</fullName>
    </recommendedName>
</protein>
<organism evidence="7 8">
    <name type="scientific">Alkalispirochaeta sphaeroplastigenens</name>
    <dbReference type="NCBI Taxonomy" id="1187066"/>
    <lineage>
        <taxon>Bacteria</taxon>
        <taxon>Pseudomonadati</taxon>
        <taxon>Spirochaetota</taxon>
        <taxon>Spirochaetia</taxon>
        <taxon>Spirochaetales</taxon>
        <taxon>Spirochaetaceae</taxon>
        <taxon>Alkalispirochaeta</taxon>
    </lineage>
</organism>
<keyword evidence="8" id="KW-1185">Reference proteome</keyword>
<dbReference type="Pfam" id="PF13886">
    <property type="entry name" value="TM7S3_TM198"/>
    <property type="match status" value="1"/>
</dbReference>
<keyword evidence="2 5" id="KW-0812">Transmembrane</keyword>
<feature type="transmembrane region" description="Helical" evidence="5">
    <location>
        <begin position="59"/>
        <end position="92"/>
    </location>
</feature>
<feature type="domain" description="TM7S3/TM198-like" evidence="6">
    <location>
        <begin position="9"/>
        <end position="183"/>
    </location>
</feature>
<dbReference type="AlphaFoldDB" id="A0A2S4JX11"/>
<accession>A0A2S4JX11</accession>
<sequence length="197" mass="20288">MMSALVGATILIGAIQCFLGYRVFKIVLAITGFLAGALVAGAITFAITEAETMAVLAGLAGGVAGAAVMLALYLFGVFFIGALLGAVLGVAFSALGGVAPEPVVLLVLATATGIAALLLQRIMIILSTSFSGSWSMVIGSAYFVTGRVNPADMEGLFRLDQRLLYLLVGCWVLLGAAGTVVQLKTTKARSRQGNWRS</sequence>
<gene>
    <name evidence="7" type="ORF">AU468_04440</name>
</gene>
<feature type="transmembrane region" description="Helical" evidence="5">
    <location>
        <begin position="163"/>
        <end position="183"/>
    </location>
</feature>
<dbReference type="InterPro" id="IPR025256">
    <property type="entry name" value="TM7S3/TM198-like_dom"/>
</dbReference>
<comment type="subcellular location">
    <subcellularLocation>
        <location evidence="1">Membrane</location>
        <topology evidence="1">Multi-pass membrane protein</topology>
    </subcellularLocation>
</comment>
<evidence type="ECO:0000313" key="7">
    <source>
        <dbReference type="EMBL" id="POR04067.1"/>
    </source>
</evidence>
<comment type="caution">
    <text evidence="7">The sequence shown here is derived from an EMBL/GenBank/DDBJ whole genome shotgun (WGS) entry which is preliminary data.</text>
</comment>
<evidence type="ECO:0000256" key="5">
    <source>
        <dbReference type="SAM" id="Phobius"/>
    </source>
</evidence>
<proteinExistence type="predicted"/>
<keyword evidence="3 5" id="KW-1133">Transmembrane helix</keyword>
<dbReference type="PANTHER" id="PTHR31247:SF5">
    <property type="entry name" value="DUF4203 DOMAIN-CONTAINING PROTEIN"/>
    <property type="match status" value="1"/>
</dbReference>
<feature type="transmembrane region" description="Helical" evidence="5">
    <location>
        <begin position="124"/>
        <end position="143"/>
    </location>
</feature>
<dbReference type="GO" id="GO:0005886">
    <property type="term" value="C:plasma membrane"/>
    <property type="evidence" value="ECO:0007669"/>
    <property type="project" value="TreeGrafter"/>
</dbReference>
<feature type="transmembrane region" description="Helical" evidence="5">
    <location>
        <begin position="27"/>
        <end position="47"/>
    </location>
</feature>
<name>A0A2S4JX11_9SPIO</name>
<evidence type="ECO:0000313" key="8">
    <source>
        <dbReference type="Proteomes" id="UP000237350"/>
    </source>
</evidence>